<name>A0A0N1FG20_9HYPH</name>
<dbReference type="EMBL" id="LGSZ01000050">
    <property type="protein sequence ID" value="KPH79361.1"/>
    <property type="molecule type" value="Genomic_DNA"/>
</dbReference>
<comment type="caution">
    <text evidence="1">The sequence shown here is derived from an EMBL/GenBank/DDBJ whole genome shotgun (WGS) entry which is preliminary data.</text>
</comment>
<dbReference type="Proteomes" id="UP000037822">
    <property type="component" value="Unassembled WGS sequence"/>
</dbReference>
<protein>
    <submittedName>
        <fullName evidence="1">Uncharacterized protein</fullName>
    </submittedName>
</protein>
<accession>A0A0N1FG20</accession>
<evidence type="ECO:0000313" key="2">
    <source>
        <dbReference type="Proteomes" id="UP000037822"/>
    </source>
</evidence>
<reference evidence="1 2" key="1">
    <citation type="submission" date="2015-07" db="EMBL/GenBank/DDBJ databases">
        <title>Whole genome sequencing of Bosea vaviloviae isolated from cave pool.</title>
        <authorList>
            <person name="Tan N.E.H."/>
            <person name="Lee Y.P."/>
            <person name="Gan H.M."/>
            <person name="Barton H."/>
            <person name="Savka M.A."/>
        </authorList>
    </citation>
    <scope>NUCLEOTIDE SEQUENCE [LARGE SCALE GENOMIC DNA]</scope>
    <source>
        <strain evidence="1 2">SD260</strain>
    </source>
</reference>
<keyword evidence="2" id="KW-1185">Reference proteome</keyword>
<gene>
    <name evidence="1" type="ORF">AE618_18880</name>
</gene>
<dbReference type="RefSeq" id="WP_054210623.1">
    <property type="nucleotide sequence ID" value="NZ_LGSZ01000050.1"/>
</dbReference>
<dbReference type="AlphaFoldDB" id="A0A0N1FG20"/>
<sequence length="122" mass="13129">MSALETFLATTKRIEALITNAANARRIPDRQASIAKSVRIDTPSWTVPAEQELAYAAAEALRGRLVADYQAAGEQRRDSILVEVAAELHALRAILPQQAAAVAIDLGQQARMLQHEAQGGTV</sequence>
<proteinExistence type="predicted"/>
<evidence type="ECO:0000313" key="1">
    <source>
        <dbReference type="EMBL" id="KPH79361.1"/>
    </source>
</evidence>
<dbReference type="PATRIC" id="fig|1526658.3.peg.1398"/>
<organism evidence="1 2">
    <name type="scientific">Bosea vaviloviae</name>
    <dbReference type="NCBI Taxonomy" id="1526658"/>
    <lineage>
        <taxon>Bacteria</taxon>
        <taxon>Pseudomonadati</taxon>
        <taxon>Pseudomonadota</taxon>
        <taxon>Alphaproteobacteria</taxon>
        <taxon>Hyphomicrobiales</taxon>
        <taxon>Boseaceae</taxon>
        <taxon>Bosea</taxon>
    </lineage>
</organism>